<feature type="compositionally biased region" description="Acidic residues" evidence="1">
    <location>
        <begin position="25"/>
        <end position="34"/>
    </location>
</feature>
<evidence type="ECO:0000256" key="1">
    <source>
        <dbReference type="SAM" id="MobiDB-lite"/>
    </source>
</evidence>
<name>A0AAW2IUH9_9LAMI</name>
<gene>
    <name evidence="2" type="ORF">Scaly_2809500</name>
</gene>
<proteinExistence type="predicted"/>
<feature type="compositionally biased region" description="Basic residues" evidence="1">
    <location>
        <begin position="182"/>
        <end position="193"/>
    </location>
</feature>
<accession>A0AAW2IUH9</accession>
<feature type="compositionally biased region" description="Basic and acidic residues" evidence="1">
    <location>
        <begin position="194"/>
        <end position="203"/>
    </location>
</feature>
<feature type="region of interest" description="Disordered" evidence="1">
    <location>
        <begin position="23"/>
        <end position="78"/>
    </location>
</feature>
<feature type="compositionally biased region" description="Low complexity" evidence="1">
    <location>
        <begin position="36"/>
        <end position="47"/>
    </location>
</feature>
<reference evidence="2" key="2">
    <citation type="journal article" date="2024" name="Plant">
        <title>Genomic evolution and insights into agronomic trait innovations of Sesamum species.</title>
        <authorList>
            <person name="Miao H."/>
            <person name="Wang L."/>
            <person name="Qu L."/>
            <person name="Liu H."/>
            <person name="Sun Y."/>
            <person name="Le M."/>
            <person name="Wang Q."/>
            <person name="Wei S."/>
            <person name="Zheng Y."/>
            <person name="Lin W."/>
            <person name="Duan Y."/>
            <person name="Cao H."/>
            <person name="Xiong S."/>
            <person name="Wang X."/>
            <person name="Wei L."/>
            <person name="Li C."/>
            <person name="Ma Q."/>
            <person name="Ju M."/>
            <person name="Zhao R."/>
            <person name="Li G."/>
            <person name="Mu C."/>
            <person name="Tian Q."/>
            <person name="Mei H."/>
            <person name="Zhang T."/>
            <person name="Gao T."/>
            <person name="Zhang H."/>
        </authorList>
    </citation>
    <scope>NUCLEOTIDE SEQUENCE</scope>
    <source>
        <strain evidence="2">KEN8</strain>
    </source>
</reference>
<dbReference type="AlphaFoldDB" id="A0AAW2IUH9"/>
<feature type="region of interest" description="Disordered" evidence="1">
    <location>
        <begin position="167"/>
        <end position="222"/>
    </location>
</feature>
<organism evidence="2">
    <name type="scientific">Sesamum calycinum</name>
    <dbReference type="NCBI Taxonomy" id="2727403"/>
    <lineage>
        <taxon>Eukaryota</taxon>
        <taxon>Viridiplantae</taxon>
        <taxon>Streptophyta</taxon>
        <taxon>Embryophyta</taxon>
        <taxon>Tracheophyta</taxon>
        <taxon>Spermatophyta</taxon>
        <taxon>Magnoliopsida</taxon>
        <taxon>eudicotyledons</taxon>
        <taxon>Gunneridae</taxon>
        <taxon>Pentapetalae</taxon>
        <taxon>asterids</taxon>
        <taxon>lamiids</taxon>
        <taxon>Lamiales</taxon>
        <taxon>Pedaliaceae</taxon>
        <taxon>Sesamum</taxon>
    </lineage>
</organism>
<protein>
    <submittedName>
        <fullName evidence="2">Uncharacterized protein</fullName>
    </submittedName>
</protein>
<sequence>MIVSQTWSSYALSSVVEVCSKDVVEEGDESEGDEVVGGLNDKSSSGGEEFDDSDNEYEYRMKDDQDEEEDVAVEKDDSAFEGEELIDNVIKETRGEKSEAMEENFDVEGLRVDDSDVDKWPVICVDGYHLKGPHGGEDIEKYTHQCYRVQTYLKAYQHPIFPINGRDEWKKSDLSPPVPPKAVKRVGRPPKSSRRLELDEPMQKNKNKRGAPMKEGSSRIKRQQTIVKCGKCGSQGHNARGYTTKTVSNELVSDASSQVPPIKQPQKKQVRGKCKGIMQNANVFMHRRTRIAAPVIGKLQDRKTPKPSATTPSIFHQFQQCHKEVKIKEPAPFIDAEVGERSLDEQGV</sequence>
<comment type="caution">
    <text evidence="2">The sequence shown here is derived from an EMBL/GenBank/DDBJ whole genome shotgun (WGS) entry which is preliminary data.</text>
</comment>
<evidence type="ECO:0000313" key="2">
    <source>
        <dbReference type="EMBL" id="KAL0285771.1"/>
    </source>
</evidence>
<dbReference type="EMBL" id="JACGWM010001915">
    <property type="protein sequence ID" value="KAL0285771.1"/>
    <property type="molecule type" value="Genomic_DNA"/>
</dbReference>
<reference evidence="2" key="1">
    <citation type="submission" date="2020-06" db="EMBL/GenBank/DDBJ databases">
        <authorList>
            <person name="Li T."/>
            <person name="Hu X."/>
            <person name="Zhang T."/>
            <person name="Song X."/>
            <person name="Zhang H."/>
            <person name="Dai N."/>
            <person name="Sheng W."/>
            <person name="Hou X."/>
            <person name="Wei L."/>
        </authorList>
    </citation>
    <scope>NUCLEOTIDE SEQUENCE</scope>
    <source>
        <strain evidence="2">KEN8</strain>
        <tissue evidence="2">Leaf</tissue>
    </source>
</reference>